<accession>A0A077MCT3</accession>
<comment type="caution">
    <text evidence="1">The sequence shown here is derived from an EMBL/GenBank/DDBJ whole genome shotgun (WGS) entry which is preliminary data.</text>
</comment>
<keyword evidence="2" id="KW-1185">Reference proteome</keyword>
<gene>
    <name evidence="1" type="ORF">BN13_440005</name>
</gene>
<proteinExistence type="predicted"/>
<sequence>MCALGRIAMQVHGITASARNPEDLLTAFASAVWTVGTTGNYDVKTD</sequence>
<name>A0A077MCT3_9MICO</name>
<organism evidence="1 2">
    <name type="scientific">Nostocoides jenkinsii Ben 74</name>
    <dbReference type="NCBI Taxonomy" id="1193518"/>
    <lineage>
        <taxon>Bacteria</taxon>
        <taxon>Bacillati</taxon>
        <taxon>Actinomycetota</taxon>
        <taxon>Actinomycetes</taxon>
        <taxon>Micrococcales</taxon>
        <taxon>Intrasporangiaceae</taxon>
        <taxon>Nostocoides</taxon>
    </lineage>
</organism>
<evidence type="ECO:0000313" key="2">
    <source>
        <dbReference type="Proteomes" id="UP000035720"/>
    </source>
</evidence>
<evidence type="ECO:0000313" key="1">
    <source>
        <dbReference type="EMBL" id="CCI53680.1"/>
    </source>
</evidence>
<dbReference type="Proteomes" id="UP000035720">
    <property type="component" value="Unassembled WGS sequence"/>
</dbReference>
<protein>
    <submittedName>
        <fullName evidence="1">Uncharacterized protein</fullName>
    </submittedName>
</protein>
<reference evidence="1 2" key="1">
    <citation type="journal article" date="2013" name="ISME J.">
        <title>A metabolic model for members of the genus Tetrasphaera involved in enhanced biological phosphorus removal.</title>
        <authorList>
            <person name="Kristiansen R."/>
            <person name="Nguyen H.T.T."/>
            <person name="Saunders A.M."/>
            <person name="Nielsen J.L."/>
            <person name="Wimmer R."/>
            <person name="Le V.Q."/>
            <person name="McIlroy S.J."/>
            <person name="Petrovski S."/>
            <person name="Seviour R.J."/>
            <person name="Calteau A."/>
            <person name="Nielsen K.L."/>
            <person name="Nielsen P.H."/>
        </authorList>
    </citation>
    <scope>NUCLEOTIDE SEQUENCE [LARGE SCALE GENOMIC DNA]</scope>
    <source>
        <strain evidence="1 2">Ben 74</strain>
    </source>
</reference>
<dbReference type="AlphaFoldDB" id="A0A077MCT3"/>
<dbReference type="EMBL" id="CAJC01000155">
    <property type="protein sequence ID" value="CCI53680.1"/>
    <property type="molecule type" value="Genomic_DNA"/>
</dbReference>